<proteinExistence type="predicted"/>
<dbReference type="InterPro" id="IPR023374">
    <property type="entry name" value="AttH-like_dom_sf"/>
</dbReference>
<feature type="chain" id="PRO_5046596353" evidence="1">
    <location>
        <begin position="26"/>
        <end position="344"/>
    </location>
</feature>
<dbReference type="InterPro" id="IPR010791">
    <property type="entry name" value="AttH_dom"/>
</dbReference>
<keyword evidence="4" id="KW-1185">Reference proteome</keyword>
<reference evidence="4" key="1">
    <citation type="journal article" date="2019" name="Int. J. Syst. Evol. Microbiol.">
        <title>The Global Catalogue of Microorganisms (GCM) 10K type strain sequencing project: providing services to taxonomists for standard genome sequencing and annotation.</title>
        <authorList>
            <consortium name="The Broad Institute Genomics Platform"/>
            <consortium name="The Broad Institute Genome Sequencing Center for Infectious Disease"/>
            <person name="Wu L."/>
            <person name="Ma J."/>
        </authorList>
    </citation>
    <scope>NUCLEOTIDE SEQUENCE [LARGE SCALE GENOMIC DNA]</scope>
    <source>
        <strain evidence="4">CGMCC 1.15053</strain>
    </source>
</reference>
<feature type="signal peptide" evidence="1">
    <location>
        <begin position="1"/>
        <end position="25"/>
    </location>
</feature>
<gene>
    <name evidence="3" type="ORF">ACFPQ6_05625</name>
</gene>
<dbReference type="Pfam" id="PF07143">
    <property type="entry name" value="CrtC"/>
    <property type="match status" value="1"/>
</dbReference>
<organism evidence="3 4">
    <name type="scientific">Deinococcus petrolearius</name>
    <dbReference type="NCBI Taxonomy" id="1751295"/>
    <lineage>
        <taxon>Bacteria</taxon>
        <taxon>Thermotogati</taxon>
        <taxon>Deinococcota</taxon>
        <taxon>Deinococci</taxon>
        <taxon>Deinococcales</taxon>
        <taxon>Deinococcaceae</taxon>
        <taxon>Deinococcus</taxon>
    </lineage>
</organism>
<dbReference type="PANTHER" id="PTHR38591:SF1">
    <property type="entry name" value="BLL1000 PROTEIN"/>
    <property type="match status" value="1"/>
</dbReference>
<protein>
    <submittedName>
        <fullName evidence="3">Lipocalin family protein</fullName>
    </submittedName>
</protein>
<comment type="caution">
    <text evidence="3">The sequence shown here is derived from an EMBL/GenBank/DDBJ whole genome shotgun (WGS) entry which is preliminary data.</text>
</comment>
<dbReference type="RefSeq" id="WP_380047221.1">
    <property type="nucleotide sequence ID" value="NZ_JBHSOH010000005.1"/>
</dbReference>
<dbReference type="Gene3D" id="2.40.370.10">
    <property type="entry name" value="AttH-like domain"/>
    <property type="match status" value="2"/>
</dbReference>
<dbReference type="PANTHER" id="PTHR38591">
    <property type="entry name" value="HYDROLASE"/>
    <property type="match status" value="1"/>
</dbReference>
<name>A0ABW1DKC6_9DEIO</name>
<evidence type="ECO:0000259" key="2">
    <source>
        <dbReference type="Pfam" id="PF07143"/>
    </source>
</evidence>
<sequence length="344" mass="36951">MRPLRGAVPLLLGLCLSACVPAPQAFDPAQIPSATDLGAKNAATEWWYVSGYLPDSGLAFHWAQFKVNFRGLPYHAGHLALTDLRGDQLSLSENSSQDVKFGAAPLRVQQGDWSLTEDAGGRYYLRAGPLDLDLTPLKAPVVHPPGYSGTAEVSRLYYQSVTRLAASGTVRVGGQARQASGVVWLDHQWGDQQAGRGVLWDWFGLHLSDGSDLMLYRVRRADGQIVQVLGSRVDPAGVAHAVTDLVMEPGRVWLSPSGRRYALDWQVRAPGLDLRLAAVRDEQELLTKTTSIAYWEGPVRGEGTLNGAAVSAEGMGEFVGGLLRRDEGGFVGGPGFPAAPENAP</sequence>
<keyword evidence="1" id="KW-0732">Signal</keyword>
<dbReference type="Proteomes" id="UP001595979">
    <property type="component" value="Unassembled WGS sequence"/>
</dbReference>
<dbReference type="EMBL" id="JBHSOH010000005">
    <property type="protein sequence ID" value="MFC5847784.1"/>
    <property type="molecule type" value="Genomic_DNA"/>
</dbReference>
<evidence type="ECO:0000256" key="1">
    <source>
        <dbReference type="SAM" id="SignalP"/>
    </source>
</evidence>
<dbReference type="Pfam" id="PF17186">
    <property type="entry name" value="Lipocalin_9"/>
    <property type="match status" value="1"/>
</dbReference>
<evidence type="ECO:0000313" key="4">
    <source>
        <dbReference type="Proteomes" id="UP001595979"/>
    </source>
</evidence>
<feature type="domain" description="AttH" evidence="2">
    <location>
        <begin position="44"/>
        <end position="191"/>
    </location>
</feature>
<evidence type="ECO:0000313" key="3">
    <source>
        <dbReference type="EMBL" id="MFC5847784.1"/>
    </source>
</evidence>
<accession>A0ABW1DKC6</accession>
<dbReference type="SUPFAM" id="SSF159245">
    <property type="entry name" value="AttH-like"/>
    <property type="match status" value="1"/>
</dbReference>